<dbReference type="PATRIC" id="fig|582515.4.peg.1617"/>
<dbReference type="AlphaFoldDB" id="U5DJN0"/>
<dbReference type="SUPFAM" id="SSF81324">
    <property type="entry name" value="Voltage-gated potassium channels"/>
    <property type="match status" value="1"/>
</dbReference>
<proteinExistence type="predicted"/>
<feature type="transmembrane region" description="Helical" evidence="1">
    <location>
        <begin position="245"/>
        <end position="264"/>
    </location>
</feature>
<keyword evidence="1" id="KW-0812">Transmembrane</keyword>
<dbReference type="InParanoid" id="U5DJN0"/>
<dbReference type="STRING" id="582515.KR51_00014330"/>
<evidence type="ECO:0000256" key="1">
    <source>
        <dbReference type="SAM" id="Phobius"/>
    </source>
</evidence>
<dbReference type="Pfam" id="PF07885">
    <property type="entry name" value="Ion_trans_2"/>
    <property type="match status" value="1"/>
</dbReference>
<dbReference type="eggNOG" id="ENOG5032Y28">
    <property type="taxonomic scope" value="Bacteria"/>
</dbReference>
<feature type="domain" description="Potassium channel" evidence="2">
    <location>
        <begin position="242"/>
        <end position="293"/>
    </location>
</feature>
<reference evidence="3 4" key="1">
    <citation type="submission" date="2013-05" db="EMBL/GenBank/DDBJ databases">
        <title>Draft genome sequence of Rubidibacter lacunae KORDI 51-2.</title>
        <authorList>
            <person name="Choi D.H."/>
            <person name="Noh J.H."/>
            <person name="Kwon K.-K."/>
            <person name="Lee J.-H."/>
            <person name="Ryu J.-Y."/>
        </authorList>
    </citation>
    <scope>NUCLEOTIDE SEQUENCE [LARGE SCALE GENOMIC DNA]</scope>
    <source>
        <strain evidence="3 4">KORDI 51-2</strain>
    </source>
</reference>
<sequence>MTAVCTKEPLPLLGVLSRARASPALLPANSRLYAIAAGMEQRVRLGMNNRNANGNLFCRMRCPALVSPYTEVVLTNLLMKLLLAANIFAQKYSRLLVLGVALLLTSPFLTNGKFELLALSSLVLLASALAIGGRNINRSTFALYGCLALLAFGLDGFARLESNVPGLALTAAIADLVYAIALAIEALAIVQQIFADIRVTGDTIRGGVCVFLLAGFAWSLIFDAARELDPAAIALPDPAYGAYDMVYFSFTTLTTLGYGDVIPVSRFVRALANLEAILGLLYPAVFIARLVSLYVIRELDETN</sequence>
<feature type="transmembrane region" description="Helical" evidence="1">
    <location>
        <begin position="202"/>
        <end position="225"/>
    </location>
</feature>
<dbReference type="Gene3D" id="1.10.287.70">
    <property type="match status" value="1"/>
</dbReference>
<feature type="transmembrane region" description="Helical" evidence="1">
    <location>
        <begin position="92"/>
        <end position="110"/>
    </location>
</feature>
<dbReference type="EMBL" id="ASSJ01000036">
    <property type="protein sequence ID" value="ERN41901.1"/>
    <property type="molecule type" value="Genomic_DNA"/>
</dbReference>
<feature type="transmembrane region" description="Helical" evidence="1">
    <location>
        <begin position="141"/>
        <end position="160"/>
    </location>
</feature>
<accession>U5DJN0</accession>
<evidence type="ECO:0000259" key="2">
    <source>
        <dbReference type="Pfam" id="PF07885"/>
    </source>
</evidence>
<organism evidence="3 4">
    <name type="scientific">Rubidibacter lacunae KORDI 51-2</name>
    <dbReference type="NCBI Taxonomy" id="582515"/>
    <lineage>
        <taxon>Bacteria</taxon>
        <taxon>Bacillati</taxon>
        <taxon>Cyanobacteriota</taxon>
        <taxon>Cyanophyceae</taxon>
        <taxon>Oscillatoriophycideae</taxon>
        <taxon>Chroococcales</taxon>
        <taxon>Aphanothecaceae</taxon>
        <taxon>Rubidibacter</taxon>
    </lineage>
</organism>
<keyword evidence="4" id="KW-1185">Reference proteome</keyword>
<protein>
    <submittedName>
        <fullName evidence="3">Ion channel protein</fullName>
    </submittedName>
</protein>
<keyword evidence="1" id="KW-0472">Membrane</keyword>
<feature type="transmembrane region" description="Helical" evidence="1">
    <location>
        <begin position="166"/>
        <end position="190"/>
    </location>
</feature>
<dbReference type="InterPro" id="IPR013099">
    <property type="entry name" value="K_chnl_dom"/>
</dbReference>
<name>U5DJN0_9CHRO</name>
<feature type="transmembrane region" description="Helical" evidence="1">
    <location>
        <begin position="116"/>
        <end position="134"/>
    </location>
</feature>
<gene>
    <name evidence="3" type="ORF">KR51_00014330</name>
</gene>
<dbReference type="OrthoDB" id="9813518at2"/>
<dbReference type="Proteomes" id="UP000016960">
    <property type="component" value="Unassembled WGS sequence"/>
</dbReference>
<keyword evidence="1" id="KW-1133">Transmembrane helix</keyword>
<evidence type="ECO:0000313" key="4">
    <source>
        <dbReference type="Proteomes" id="UP000016960"/>
    </source>
</evidence>
<feature type="transmembrane region" description="Helical" evidence="1">
    <location>
        <begin position="276"/>
        <end position="296"/>
    </location>
</feature>
<comment type="caution">
    <text evidence="3">The sequence shown here is derived from an EMBL/GenBank/DDBJ whole genome shotgun (WGS) entry which is preliminary data.</text>
</comment>
<evidence type="ECO:0000313" key="3">
    <source>
        <dbReference type="EMBL" id="ERN41901.1"/>
    </source>
</evidence>